<dbReference type="Gene3D" id="1.10.1240.10">
    <property type="entry name" value="Methionine synthase domain"/>
    <property type="match status" value="1"/>
</dbReference>
<dbReference type="Gene3D" id="1.10.1660.10">
    <property type="match status" value="1"/>
</dbReference>
<feature type="domain" description="HTH merR-type" evidence="2">
    <location>
        <begin position="7"/>
        <end position="77"/>
    </location>
</feature>
<comment type="caution">
    <text evidence="3">The sequence shown here is derived from an EMBL/GenBank/DDBJ whole genome shotgun (WGS) entry which is preliminary data.</text>
</comment>
<dbReference type="GO" id="GO:0003677">
    <property type="term" value="F:DNA binding"/>
    <property type="evidence" value="ECO:0007669"/>
    <property type="project" value="UniProtKB-KW"/>
</dbReference>
<sequence>MVAAEPTLPVASVARRLGVAPSTLRTWDRRYGVGPSKHTGGRHRRYGAADVNRLELMQRALLSGASTAEAARYALEHLPKSEPGAQAAAPEVSVRIEATNGCVVLPAESPGGTIGPARLARRLSAAALSMDTHAVQRLLDEAVAEYGAVRAWTEVMDPVRAALNGSWRSDGAGAEAEHLLAEGSLAALLRATPVPTEPPNQRPVLLSSVPEDRDALPLYALGAGLAAWRLLTQSFAGPLSADVLTIAVRRSLPAAVVLWARHREAADPRLFARLTRGRQRSRLFACGPGWDPVTLPARVELLGELPAAAERIRYVLLGGGAATP</sequence>
<dbReference type="AlphaFoldDB" id="A0A542DJC0"/>
<dbReference type="GO" id="GO:0003700">
    <property type="term" value="F:DNA-binding transcription factor activity"/>
    <property type="evidence" value="ECO:0007669"/>
    <property type="project" value="InterPro"/>
</dbReference>
<dbReference type="InterPro" id="IPR036594">
    <property type="entry name" value="Meth_synthase_dom"/>
</dbReference>
<evidence type="ECO:0000313" key="3">
    <source>
        <dbReference type="EMBL" id="TQJ03104.1"/>
    </source>
</evidence>
<evidence type="ECO:0000259" key="2">
    <source>
        <dbReference type="PROSITE" id="PS50937"/>
    </source>
</evidence>
<dbReference type="PANTHER" id="PTHR30204">
    <property type="entry name" value="REDOX-CYCLING DRUG-SENSING TRANSCRIPTIONAL ACTIVATOR SOXR"/>
    <property type="match status" value="1"/>
</dbReference>
<proteinExistence type="predicted"/>
<dbReference type="InterPro" id="IPR047057">
    <property type="entry name" value="MerR_fam"/>
</dbReference>
<dbReference type="EMBL" id="VFML01000001">
    <property type="protein sequence ID" value="TQJ03104.1"/>
    <property type="molecule type" value="Genomic_DNA"/>
</dbReference>
<organism evidence="3 4">
    <name type="scientific">Amycolatopsis cihanbeyliensis</name>
    <dbReference type="NCBI Taxonomy" id="1128664"/>
    <lineage>
        <taxon>Bacteria</taxon>
        <taxon>Bacillati</taxon>
        <taxon>Actinomycetota</taxon>
        <taxon>Actinomycetes</taxon>
        <taxon>Pseudonocardiales</taxon>
        <taxon>Pseudonocardiaceae</taxon>
        <taxon>Amycolatopsis</taxon>
    </lineage>
</organism>
<dbReference type="SMART" id="SM00422">
    <property type="entry name" value="HTH_MERR"/>
    <property type="match status" value="1"/>
</dbReference>
<keyword evidence="1" id="KW-0238">DNA-binding</keyword>
<dbReference type="Pfam" id="PF13411">
    <property type="entry name" value="MerR_1"/>
    <property type="match status" value="1"/>
</dbReference>
<dbReference type="InterPro" id="IPR009061">
    <property type="entry name" value="DNA-bd_dom_put_sf"/>
</dbReference>
<evidence type="ECO:0000256" key="1">
    <source>
        <dbReference type="ARBA" id="ARBA00023125"/>
    </source>
</evidence>
<dbReference type="PANTHER" id="PTHR30204:SF97">
    <property type="entry name" value="MERR FAMILY REGULATORY PROTEIN"/>
    <property type="match status" value="1"/>
</dbReference>
<accession>A0A542DJC0</accession>
<dbReference type="InterPro" id="IPR000551">
    <property type="entry name" value="MerR-type_HTH_dom"/>
</dbReference>
<dbReference type="RefSeq" id="WP_142001925.1">
    <property type="nucleotide sequence ID" value="NZ_VFML01000001.1"/>
</dbReference>
<gene>
    <name evidence="3" type="ORF">FB471_2854</name>
</gene>
<keyword evidence="4" id="KW-1185">Reference proteome</keyword>
<dbReference type="Proteomes" id="UP000320876">
    <property type="component" value="Unassembled WGS sequence"/>
</dbReference>
<evidence type="ECO:0000313" key="4">
    <source>
        <dbReference type="Proteomes" id="UP000320876"/>
    </source>
</evidence>
<protein>
    <submittedName>
        <fullName evidence="3">MerR-like DNA binding protein</fullName>
    </submittedName>
</protein>
<reference evidence="3 4" key="1">
    <citation type="submission" date="2019-06" db="EMBL/GenBank/DDBJ databases">
        <title>Sequencing the genomes of 1000 actinobacteria strains.</title>
        <authorList>
            <person name="Klenk H.-P."/>
        </authorList>
    </citation>
    <scope>NUCLEOTIDE SEQUENCE [LARGE SCALE GENOMIC DNA]</scope>
    <source>
        <strain evidence="3 4">DSM 45679</strain>
    </source>
</reference>
<dbReference type="OrthoDB" id="9800334at2"/>
<dbReference type="PROSITE" id="PS50937">
    <property type="entry name" value="HTH_MERR_2"/>
    <property type="match status" value="1"/>
</dbReference>
<name>A0A542DJC0_AMYCI</name>
<dbReference type="SUPFAM" id="SSF46955">
    <property type="entry name" value="Putative DNA-binding domain"/>
    <property type="match status" value="1"/>
</dbReference>